<feature type="compositionally biased region" description="Acidic residues" evidence="2">
    <location>
        <begin position="8"/>
        <end position="40"/>
    </location>
</feature>
<dbReference type="STRING" id="905079.L1JLW0"/>
<evidence type="ECO:0000313" key="4">
    <source>
        <dbReference type="EnsemblProtists" id="EKX49352"/>
    </source>
</evidence>
<feature type="coiled-coil region" evidence="1">
    <location>
        <begin position="364"/>
        <end position="391"/>
    </location>
</feature>
<feature type="coiled-coil region" evidence="1">
    <location>
        <begin position="560"/>
        <end position="702"/>
    </location>
</feature>
<organism evidence="3">
    <name type="scientific">Guillardia theta (strain CCMP2712)</name>
    <name type="common">Cryptophyte</name>
    <dbReference type="NCBI Taxonomy" id="905079"/>
    <lineage>
        <taxon>Eukaryota</taxon>
        <taxon>Cryptophyceae</taxon>
        <taxon>Pyrenomonadales</taxon>
        <taxon>Geminigeraceae</taxon>
        <taxon>Guillardia</taxon>
    </lineage>
</organism>
<dbReference type="EMBL" id="JH992982">
    <property type="protein sequence ID" value="EKX49352.1"/>
    <property type="molecule type" value="Genomic_DNA"/>
</dbReference>
<dbReference type="RefSeq" id="XP_005836332.1">
    <property type="nucleotide sequence ID" value="XM_005836275.1"/>
</dbReference>
<feature type="region of interest" description="Disordered" evidence="2">
    <location>
        <begin position="1"/>
        <end position="132"/>
    </location>
</feature>
<dbReference type="EnsemblProtists" id="EKX49352">
    <property type="protein sequence ID" value="EKX49352"/>
    <property type="gene ID" value="GUITHDRAFT_162150"/>
</dbReference>
<protein>
    <submittedName>
        <fullName evidence="3 4">Uncharacterized protein</fullName>
    </submittedName>
</protein>
<keyword evidence="5" id="KW-1185">Reference proteome</keyword>
<gene>
    <name evidence="3" type="ORF">GUITHDRAFT_162150</name>
</gene>
<dbReference type="HOGENOM" id="CLU_343407_0_0_1"/>
<feature type="coiled-coil region" evidence="1">
    <location>
        <begin position="416"/>
        <end position="478"/>
    </location>
</feature>
<evidence type="ECO:0000256" key="2">
    <source>
        <dbReference type="SAM" id="MobiDB-lite"/>
    </source>
</evidence>
<dbReference type="GeneID" id="17306082"/>
<name>L1JLW0_GUITC</name>
<feature type="coiled-coil region" evidence="1">
    <location>
        <begin position="182"/>
        <end position="251"/>
    </location>
</feature>
<proteinExistence type="predicted"/>
<dbReference type="Proteomes" id="UP000011087">
    <property type="component" value="Unassembled WGS sequence"/>
</dbReference>
<dbReference type="KEGG" id="gtt:GUITHDRAFT_162150"/>
<dbReference type="Gene3D" id="1.10.287.1490">
    <property type="match status" value="1"/>
</dbReference>
<accession>L1JLW0</accession>
<dbReference type="PaxDb" id="55529-EKX49352"/>
<dbReference type="OMA" id="XLTTSIE"/>
<dbReference type="AlphaFoldDB" id="L1JLW0"/>
<keyword evidence="1" id="KW-0175">Coiled coil</keyword>
<evidence type="ECO:0000313" key="3">
    <source>
        <dbReference type="EMBL" id="EKX49352.1"/>
    </source>
</evidence>
<feature type="compositionally biased region" description="Basic and acidic residues" evidence="2">
    <location>
        <begin position="77"/>
        <end position="104"/>
    </location>
</feature>
<feature type="compositionally biased region" description="Acidic residues" evidence="2">
    <location>
        <begin position="62"/>
        <end position="71"/>
    </location>
</feature>
<evidence type="ECO:0000313" key="5">
    <source>
        <dbReference type="Proteomes" id="UP000011087"/>
    </source>
</evidence>
<reference evidence="5" key="2">
    <citation type="submission" date="2012-11" db="EMBL/GenBank/DDBJ databases">
        <authorList>
            <person name="Kuo A."/>
            <person name="Curtis B.A."/>
            <person name="Tanifuji G."/>
            <person name="Burki F."/>
            <person name="Gruber A."/>
            <person name="Irimia M."/>
            <person name="Maruyama S."/>
            <person name="Arias M.C."/>
            <person name="Ball S.G."/>
            <person name="Gile G.H."/>
            <person name="Hirakawa Y."/>
            <person name="Hopkins J.F."/>
            <person name="Rensing S.A."/>
            <person name="Schmutz J."/>
            <person name="Symeonidi A."/>
            <person name="Elias M."/>
            <person name="Eveleigh R.J."/>
            <person name="Herman E.K."/>
            <person name="Klute M.J."/>
            <person name="Nakayama T."/>
            <person name="Obornik M."/>
            <person name="Reyes-Prieto A."/>
            <person name="Armbrust E.V."/>
            <person name="Aves S.J."/>
            <person name="Beiko R.G."/>
            <person name="Coutinho P."/>
            <person name="Dacks J.B."/>
            <person name="Durnford D.G."/>
            <person name="Fast N.M."/>
            <person name="Green B.R."/>
            <person name="Grisdale C."/>
            <person name="Hempe F."/>
            <person name="Henrissat B."/>
            <person name="Hoppner M.P."/>
            <person name="Ishida K.-I."/>
            <person name="Kim E."/>
            <person name="Koreny L."/>
            <person name="Kroth P.G."/>
            <person name="Liu Y."/>
            <person name="Malik S.-B."/>
            <person name="Maier U.G."/>
            <person name="McRose D."/>
            <person name="Mock T."/>
            <person name="Neilson J.A."/>
            <person name="Onodera N.T."/>
            <person name="Poole A.M."/>
            <person name="Pritham E.J."/>
            <person name="Richards T.A."/>
            <person name="Rocap G."/>
            <person name="Roy S.W."/>
            <person name="Sarai C."/>
            <person name="Schaack S."/>
            <person name="Shirato S."/>
            <person name="Slamovits C.H."/>
            <person name="Spencer D.F."/>
            <person name="Suzuki S."/>
            <person name="Worden A.Z."/>
            <person name="Zauner S."/>
            <person name="Barry K."/>
            <person name="Bell C."/>
            <person name="Bharti A.K."/>
            <person name="Crow J.A."/>
            <person name="Grimwood J."/>
            <person name="Kramer R."/>
            <person name="Lindquist E."/>
            <person name="Lucas S."/>
            <person name="Salamov A."/>
            <person name="McFadden G.I."/>
            <person name="Lane C.E."/>
            <person name="Keeling P.J."/>
            <person name="Gray M.W."/>
            <person name="Grigoriev I.V."/>
            <person name="Archibald J.M."/>
        </authorList>
    </citation>
    <scope>NUCLEOTIDE SEQUENCE</scope>
    <source>
        <strain evidence="5">CCMP2712</strain>
    </source>
</reference>
<reference evidence="4" key="3">
    <citation type="submission" date="2015-06" db="UniProtKB">
        <authorList>
            <consortium name="EnsemblProtists"/>
        </authorList>
    </citation>
    <scope>IDENTIFICATION</scope>
</reference>
<reference evidence="3 5" key="1">
    <citation type="journal article" date="2012" name="Nature">
        <title>Algal genomes reveal evolutionary mosaicism and the fate of nucleomorphs.</title>
        <authorList>
            <consortium name="DOE Joint Genome Institute"/>
            <person name="Curtis B.A."/>
            <person name="Tanifuji G."/>
            <person name="Burki F."/>
            <person name="Gruber A."/>
            <person name="Irimia M."/>
            <person name="Maruyama S."/>
            <person name="Arias M.C."/>
            <person name="Ball S.G."/>
            <person name="Gile G.H."/>
            <person name="Hirakawa Y."/>
            <person name="Hopkins J.F."/>
            <person name="Kuo A."/>
            <person name="Rensing S.A."/>
            <person name="Schmutz J."/>
            <person name="Symeonidi A."/>
            <person name="Elias M."/>
            <person name="Eveleigh R.J."/>
            <person name="Herman E.K."/>
            <person name="Klute M.J."/>
            <person name="Nakayama T."/>
            <person name="Obornik M."/>
            <person name="Reyes-Prieto A."/>
            <person name="Armbrust E.V."/>
            <person name="Aves S.J."/>
            <person name="Beiko R.G."/>
            <person name="Coutinho P."/>
            <person name="Dacks J.B."/>
            <person name="Durnford D.G."/>
            <person name="Fast N.M."/>
            <person name="Green B.R."/>
            <person name="Grisdale C.J."/>
            <person name="Hempel F."/>
            <person name="Henrissat B."/>
            <person name="Hoppner M.P."/>
            <person name="Ishida K."/>
            <person name="Kim E."/>
            <person name="Koreny L."/>
            <person name="Kroth P.G."/>
            <person name="Liu Y."/>
            <person name="Malik S.B."/>
            <person name="Maier U.G."/>
            <person name="McRose D."/>
            <person name="Mock T."/>
            <person name="Neilson J.A."/>
            <person name="Onodera N.T."/>
            <person name="Poole A.M."/>
            <person name="Pritham E.J."/>
            <person name="Richards T.A."/>
            <person name="Rocap G."/>
            <person name="Roy S.W."/>
            <person name="Sarai C."/>
            <person name="Schaack S."/>
            <person name="Shirato S."/>
            <person name="Slamovits C.H."/>
            <person name="Spencer D.F."/>
            <person name="Suzuki S."/>
            <person name="Worden A.Z."/>
            <person name="Zauner S."/>
            <person name="Barry K."/>
            <person name="Bell C."/>
            <person name="Bharti A.K."/>
            <person name="Crow J.A."/>
            <person name="Grimwood J."/>
            <person name="Kramer R."/>
            <person name="Lindquist E."/>
            <person name="Lucas S."/>
            <person name="Salamov A."/>
            <person name="McFadden G.I."/>
            <person name="Lane C.E."/>
            <person name="Keeling P.J."/>
            <person name="Gray M.W."/>
            <person name="Grigoriev I.V."/>
            <person name="Archibald J.M."/>
        </authorList>
    </citation>
    <scope>NUCLEOTIDE SEQUENCE</scope>
    <source>
        <strain evidence="3 5">CCMP2712</strain>
    </source>
</reference>
<sequence length="825" mass="92525">MKRRREEEGEEEEEQEEVVEVEGEDEMQDSFIDPQEEEDDLAHQHHLLSAVVPGGDGRGDGSEQDELDDNEAGSSDLLHDVQHEHELHDGWEDAEHVDLEKELNDGSDEEIEDVRQGKQVGGDQEPADECEDPGHAAVYEAQSPTTQHHVSFDVDDSVVSNACSSSHVRMLEESIVVEVGNRNRYKLQLEAEMEKNAKASARIASLQTENEHLNVRCSEYQRSSSSKDLLLKSLEAEISELRRQLLDKSSEAEAQHKEHISKMQSELFDKSKEVMTLQKELELSRMSESDLKQTVTRLEERISNLTQSLQQPAEHGLVAPESEESLRSQVKEGEILAKHLRLQVSQLKADAAKAVEFQKELISLRSIKFEAEEANSRCALLEAKLKDSTANESQLMVEKERLQDWEVSLTGRLLGLTDVQQRNLLLEADVASLREKCSSLEGSAKTLRDNNVQLQGEVQTLKGRAEQLETELHMAKAAVCSPRASPVAANSLDVLQREREVYLASMDREMLASFKAEEVLLRDQKVLEQQKTIEKLQADVSGTAMLMWSSHLAPQIKAHKEQLRSNASQHSARTSKLEAEIGSLKDELNNNSGELKRCRNEMERYKSNLEKYQTSLEKSEALLESSKAELEQLKKESAGLRVEKEKVAKSAALQGKVDELEGKHKEAEEKLKASLQKSTTDIDNLKKNFAKLRAKFEQAQEVVRLVPLLFGYVITVTQGKKVEGKDYQAIIKAIPKFAEQDKSESFVLRASMPADSSKDPTLFLQNACESENVKKHKEKFLSEPSSPLKEAGVSAFLSAILVDRFENLQKEHASKPKAGEAAGQS</sequence>
<evidence type="ECO:0000256" key="1">
    <source>
        <dbReference type="SAM" id="Coils"/>
    </source>
</evidence>